<comment type="caution">
    <text evidence="1">The sequence shown here is derived from an EMBL/GenBank/DDBJ whole genome shotgun (WGS) entry which is preliminary data.</text>
</comment>
<dbReference type="OrthoDB" id="6906331at2"/>
<reference evidence="1 2" key="1">
    <citation type="submission" date="2017-08" db="EMBL/GenBank/DDBJ databases">
        <title>Genomic and metabolic characterisation of spoilage-associated Pseudomonas species.</title>
        <authorList>
            <person name="Stanborough T."/>
            <person name="Fegan N."/>
            <person name="Powell S.M."/>
            <person name="Singh T."/>
            <person name="Tamplin M.L."/>
            <person name="Chandry P.S."/>
        </authorList>
    </citation>
    <scope>NUCLEOTIDE SEQUENCE [LARGE SCALE GENOMIC DNA]</scope>
    <source>
        <strain evidence="1 2">L1802</strain>
    </source>
</reference>
<accession>A0A266ND97</accession>
<evidence type="ECO:0000313" key="1">
    <source>
        <dbReference type="EMBL" id="OZY60498.1"/>
    </source>
</evidence>
<proteinExistence type="predicted"/>
<protein>
    <submittedName>
        <fullName evidence="1">Uncharacterized protein</fullName>
    </submittedName>
</protein>
<gene>
    <name evidence="1" type="ORF">CJF39_06050</name>
</gene>
<dbReference type="EMBL" id="NQKI01000006">
    <property type="protein sequence ID" value="OZY60498.1"/>
    <property type="molecule type" value="Genomic_DNA"/>
</dbReference>
<dbReference type="AlphaFoldDB" id="A0A266ND97"/>
<organism evidence="1 2">
    <name type="scientific">Pseudomonas lundensis</name>
    <dbReference type="NCBI Taxonomy" id="86185"/>
    <lineage>
        <taxon>Bacteria</taxon>
        <taxon>Pseudomonadati</taxon>
        <taxon>Pseudomonadota</taxon>
        <taxon>Gammaproteobacteria</taxon>
        <taxon>Pseudomonadales</taxon>
        <taxon>Pseudomonadaceae</taxon>
        <taxon>Pseudomonas</taxon>
    </lineage>
</organism>
<evidence type="ECO:0000313" key="2">
    <source>
        <dbReference type="Proteomes" id="UP000215788"/>
    </source>
</evidence>
<name>A0A266ND97_9PSED</name>
<dbReference type="Proteomes" id="UP000215788">
    <property type="component" value="Unassembled WGS sequence"/>
</dbReference>
<sequence length="78" mass="8898">MTTELSAIQRNSVESARLAAAMAEFEMRGGEVRQVGVFRPEPKPPRKSWIDPDTVLKRKGVLFTRAERFRLRKLAEAI</sequence>